<name>A0A8K0JQ98_9TREE</name>
<dbReference type="PROSITE" id="PS50961">
    <property type="entry name" value="HTH_LA"/>
    <property type="match status" value="1"/>
</dbReference>
<dbReference type="PANTHER" id="PTHR22792:SF140">
    <property type="entry name" value="ACHILLES, ISOFORM A"/>
    <property type="match status" value="1"/>
</dbReference>
<dbReference type="InterPro" id="IPR036388">
    <property type="entry name" value="WH-like_DNA-bd_sf"/>
</dbReference>
<dbReference type="SMART" id="SM00360">
    <property type="entry name" value="RRM"/>
    <property type="match status" value="1"/>
</dbReference>
<evidence type="ECO:0000256" key="1">
    <source>
        <dbReference type="ARBA" id="ARBA00022884"/>
    </source>
</evidence>
<feature type="compositionally biased region" description="Acidic residues" evidence="3">
    <location>
        <begin position="39"/>
        <end position="70"/>
    </location>
</feature>
<feature type="domain" description="HTH La-type RNA-binding" evidence="5">
    <location>
        <begin position="551"/>
        <end position="645"/>
    </location>
</feature>
<feature type="compositionally biased region" description="Low complexity" evidence="3">
    <location>
        <begin position="644"/>
        <end position="655"/>
    </location>
</feature>
<evidence type="ECO:0000256" key="2">
    <source>
        <dbReference type="PROSITE-ProRule" id="PRU00332"/>
    </source>
</evidence>
<feature type="region of interest" description="Disordered" evidence="3">
    <location>
        <begin position="621"/>
        <end position="669"/>
    </location>
</feature>
<feature type="compositionally biased region" description="Polar residues" evidence="3">
    <location>
        <begin position="24"/>
        <end position="36"/>
    </location>
</feature>
<keyword evidence="7" id="KW-1185">Reference proteome</keyword>
<dbReference type="Gene3D" id="1.10.10.10">
    <property type="entry name" value="Winged helix-like DNA-binding domain superfamily/Winged helix DNA-binding domain"/>
    <property type="match status" value="1"/>
</dbReference>
<feature type="region of interest" description="Disordered" evidence="3">
    <location>
        <begin position="185"/>
        <end position="212"/>
    </location>
</feature>
<dbReference type="PROSITE" id="PS50102">
    <property type="entry name" value="RRM"/>
    <property type="match status" value="1"/>
</dbReference>
<feature type="region of interest" description="Disordered" evidence="3">
    <location>
        <begin position="441"/>
        <end position="462"/>
    </location>
</feature>
<dbReference type="GO" id="GO:0003729">
    <property type="term" value="F:mRNA binding"/>
    <property type="evidence" value="ECO:0007669"/>
    <property type="project" value="TreeGrafter"/>
</dbReference>
<evidence type="ECO:0000259" key="4">
    <source>
        <dbReference type="PROSITE" id="PS50102"/>
    </source>
</evidence>
<feature type="domain" description="RRM" evidence="4">
    <location>
        <begin position="704"/>
        <end position="806"/>
    </location>
</feature>
<proteinExistence type="predicted"/>
<dbReference type="InterPro" id="IPR000504">
    <property type="entry name" value="RRM_dom"/>
</dbReference>
<dbReference type="InterPro" id="IPR045180">
    <property type="entry name" value="La_dom_prot"/>
</dbReference>
<feature type="compositionally biased region" description="Basic and acidic residues" evidence="3">
    <location>
        <begin position="282"/>
        <end position="293"/>
    </location>
</feature>
<dbReference type="InterPro" id="IPR012677">
    <property type="entry name" value="Nucleotide-bd_a/b_plait_sf"/>
</dbReference>
<dbReference type="InterPro" id="IPR035979">
    <property type="entry name" value="RBD_domain_sf"/>
</dbReference>
<dbReference type="PANTHER" id="PTHR22792">
    <property type="entry name" value="LUPUS LA PROTEIN-RELATED"/>
    <property type="match status" value="1"/>
</dbReference>
<sequence length="1050" mass="113743">MSDLGPEAVNVTDLDQQAHLVVGPTSTSTSIPQDMNVNVEEEVDELEEQDEGEVDELEQDELQEEEDLQEEDQHVQEQEPIPSLEGLIRAAMDAPEGGVVEEGEGLGGGVDDGGVGVGVGGIAGDTGHAQEGVPSAEDSVGVTTLVDEAMPTENRNENVIPVAEEDPGVAAMPMSLVESYMTTEPELDQNQQQAQAQEHHHQQETHEHPDPNLTIDVAHLEPHDLNLNINPNLNFELDLNSQLDLGAVQTHDPALYEQPAGEVDAQVQVPSQDMFLVQDPAREQDQNQDERPGRGMAEGDIAAGPDHSQGVQQQGGVDPMLHEQQPTPQVQPTQGAEHQHVLDPEQQGLLNLQMHIDGTEQAGQAPVQAGEYPQEDGGAGDVRMEDVHEPAAGTTLTAGEVEGDGSMALGMGEQVPPEGTETVPTDNSYLGAEEAVLPTPTSEAMNTTTGLHPTDPPAQTEVGLVSSTLDPMIDQTMVDPTAIPEIPLASSSTDVANATAATKANGKGRAKRTISSSASAVSGLKIGKAQIGAEGQGDGHELPDALVGKTREEIDDIKRRIVDRLESLLSATALPHDKLLFSLSLRNTSGWIPLSTVAKYPKIRSYADTYGLAFVAESVRDANDSREDGQEDVPVPTASNSQDGTANGGASANGGQVEETAKREKKVGPAFLGRGRDAELVVDGKGERVRRKEVMMKADTAWDRTVYAEGFGILDPSTTTTQDAIEEWFEQFAPITVVRFRRGRDPFGGKGRGDFRGSVFCEFRTVEGADLFLRTNPKPLFNGTEIVAMFKETYLESRIQLKALRHSNVVPIEQIEPDSLFAIDKSLLKLGNKKRKREEEEENAAGKRTTTLYILFNKHRVAVSRKTGTVINKNELVYPDRALLKFTGAGETGDWKLLKEDLVNAEIEHSFLYLPRRSTVGYFAAPEAIGDEVVERLRNLHLIVGDSEIEWERVEGQEERDFYAKRASFQGKLAVKMADEKENLELDAVKETAKELRSANKERARGKSMTGGSNKKKRSGSSSVQGNASKKGKTEDEAEAMLAESMQMDV</sequence>
<feature type="compositionally biased region" description="Low complexity" evidence="3">
    <location>
        <begin position="324"/>
        <end position="334"/>
    </location>
</feature>
<evidence type="ECO:0000313" key="6">
    <source>
        <dbReference type="EMBL" id="KAG7566958.1"/>
    </source>
</evidence>
<feature type="compositionally biased region" description="Basic and acidic residues" evidence="3">
    <location>
        <begin position="995"/>
        <end position="1005"/>
    </location>
</feature>
<evidence type="ECO:0008006" key="8">
    <source>
        <dbReference type="Google" id="ProtNLM"/>
    </source>
</evidence>
<dbReference type="GO" id="GO:0005634">
    <property type="term" value="C:nucleus"/>
    <property type="evidence" value="ECO:0007669"/>
    <property type="project" value="TreeGrafter"/>
</dbReference>
<feature type="region of interest" description="Disordered" evidence="3">
    <location>
        <begin position="361"/>
        <end position="429"/>
    </location>
</feature>
<reference evidence="6" key="1">
    <citation type="submission" date="2020-04" db="EMBL/GenBank/DDBJ databases">
        <title>Analysis of mating type loci in Filobasidium floriforme.</title>
        <authorList>
            <person name="Nowrousian M."/>
        </authorList>
    </citation>
    <scope>NUCLEOTIDE SEQUENCE</scope>
    <source>
        <strain evidence="6">CBS 6242</strain>
    </source>
</reference>
<dbReference type="InterPro" id="IPR006630">
    <property type="entry name" value="La_HTH"/>
</dbReference>
<organism evidence="6 7">
    <name type="scientific">Filobasidium floriforme</name>
    <dbReference type="NCBI Taxonomy" id="5210"/>
    <lineage>
        <taxon>Eukaryota</taxon>
        <taxon>Fungi</taxon>
        <taxon>Dikarya</taxon>
        <taxon>Basidiomycota</taxon>
        <taxon>Agaricomycotina</taxon>
        <taxon>Tremellomycetes</taxon>
        <taxon>Filobasidiales</taxon>
        <taxon>Filobasidiaceae</taxon>
        <taxon>Filobasidium</taxon>
    </lineage>
</organism>
<dbReference type="Gene3D" id="3.30.70.330">
    <property type="match status" value="1"/>
</dbReference>
<gene>
    <name evidence="6" type="ORF">FFLO_01337</name>
</gene>
<comment type="caution">
    <text evidence="6">The sequence shown here is derived from an EMBL/GenBank/DDBJ whole genome shotgun (WGS) entry which is preliminary data.</text>
</comment>
<accession>A0A8K0JQ98</accession>
<evidence type="ECO:0000313" key="7">
    <source>
        <dbReference type="Proteomes" id="UP000812966"/>
    </source>
</evidence>
<feature type="region of interest" description="Disordered" evidence="3">
    <location>
        <begin position="1"/>
        <end position="83"/>
    </location>
</feature>
<dbReference type="CDD" id="cd12291">
    <property type="entry name" value="RRM1_La"/>
    <property type="match status" value="1"/>
</dbReference>
<feature type="compositionally biased region" description="Basic and acidic residues" evidence="3">
    <location>
        <begin position="197"/>
        <end position="210"/>
    </location>
</feature>
<evidence type="ECO:0000256" key="3">
    <source>
        <dbReference type="SAM" id="MobiDB-lite"/>
    </source>
</evidence>
<dbReference type="EMBL" id="JABELV010000018">
    <property type="protein sequence ID" value="KAG7566958.1"/>
    <property type="molecule type" value="Genomic_DNA"/>
</dbReference>
<dbReference type="SUPFAM" id="SSF54928">
    <property type="entry name" value="RNA-binding domain, RBD"/>
    <property type="match status" value="1"/>
</dbReference>
<protein>
    <recommendedName>
        <fullName evidence="8">HTH La-type RNA-binding domain-containing protein</fullName>
    </recommendedName>
</protein>
<feature type="region of interest" description="Disordered" evidence="3">
    <location>
        <begin position="282"/>
        <end position="338"/>
    </location>
</feature>
<dbReference type="AlphaFoldDB" id="A0A8K0JQ98"/>
<feature type="compositionally biased region" description="Polar residues" evidence="3">
    <location>
        <begin position="441"/>
        <end position="451"/>
    </location>
</feature>
<evidence type="ECO:0000259" key="5">
    <source>
        <dbReference type="PROSITE" id="PS50961"/>
    </source>
</evidence>
<dbReference type="Proteomes" id="UP000812966">
    <property type="component" value="Unassembled WGS sequence"/>
</dbReference>
<feature type="region of interest" description="Disordered" evidence="3">
    <location>
        <begin position="995"/>
        <end position="1050"/>
    </location>
</feature>
<keyword evidence="1 2" id="KW-0694">RNA-binding</keyword>